<dbReference type="AlphaFoldDB" id="A0AAD4QE27"/>
<feature type="domain" description="CHAT" evidence="1">
    <location>
        <begin position="751"/>
        <end position="1035"/>
    </location>
</feature>
<proteinExistence type="predicted"/>
<keyword evidence="3" id="KW-1185">Reference proteome</keyword>
<accession>A0AAD4QE27</accession>
<dbReference type="EMBL" id="JAKELL010000023">
    <property type="protein sequence ID" value="KAH8992182.1"/>
    <property type="molecule type" value="Genomic_DNA"/>
</dbReference>
<evidence type="ECO:0000259" key="1">
    <source>
        <dbReference type="Pfam" id="PF12770"/>
    </source>
</evidence>
<dbReference type="InterPro" id="IPR024983">
    <property type="entry name" value="CHAT_dom"/>
</dbReference>
<organism evidence="2 3">
    <name type="scientific">Lactarius akahatsu</name>
    <dbReference type="NCBI Taxonomy" id="416441"/>
    <lineage>
        <taxon>Eukaryota</taxon>
        <taxon>Fungi</taxon>
        <taxon>Dikarya</taxon>
        <taxon>Basidiomycota</taxon>
        <taxon>Agaricomycotina</taxon>
        <taxon>Agaricomycetes</taxon>
        <taxon>Russulales</taxon>
        <taxon>Russulaceae</taxon>
        <taxon>Lactarius</taxon>
    </lineage>
</organism>
<protein>
    <submittedName>
        <fullName evidence="2">CHAT domain-containing protein</fullName>
    </submittedName>
</protein>
<dbReference type="Proteomes" id="UP001201163">
    <property type="component" value="Unassembled WGS sequence"/>
</dbReference>
<name>A0AAD4QE27_9AGAM</name>
<reference evidence="2" key="1">
    <citation type="submission" date="2022-01" db="EMBL/GenBank/DDBJ databases">
        <title>Comparative genomics reveals a dynamic genome evolution in the ectomycorrhizal milk-cap (Lactarius) mushrooms.</title>
        <authorList>
            <consortium name="DOE Joint Genome Institute"/>
            <person name="Lebreton A."/>
            <person name="Tang N."/>
            <person name="Kuo A."/>
            <person name="LaButti K."/>
            <person name="Drula E."/>
            <person name="Barry K."/>
            <person name="Clum A."/>
            <person name="Lipzen A."/>
            <person name="Mousain D."/>
            <person name="Ng V."/>
            <person name="Wang R."/>
            <person name="Wang X."/>
            <person name="Dai Y."/>
            <person name="Henrissat B."/>
            <person name="Grigoriev I.V."/>
            <person name="Guerin-Laguette A."/>
            <person name="Yu F."/>
            <person name="Martin F.M."/>
        </authorList>
    </citation>
    <scope>NUCLEOTIDE SEQUENCE</scope>
    <source>
        <strain evidence="2">QP</strain>
    </source>
</reference>
<gene>
    <name evidence="2" type="ORF">EDB92DRAFT_1858441</name>
</gene>
<sequence>MYSGSQKSVQTCQCHKRELGYPTIYSLQTVSAYSTVRVGTLNHGRLRDLNTRFLIAGNILSSTPRPHPERNIRLRNLAGLLSSRFIHSDEKEDLDECIVYLTEAILLPHPSPEDVQSSVLYFRYLRDHFKSIETFDIPRSEFATYLVVTLAHQVELGIGDAMRDIEEMTVLCRELLNSDISKDYPMEAIMPFSGAIITEFDKKNAKEPPQEVIEVLRLATMPQPDLDLVSFALARCLCTRFQMTFAIDDYEEVMPILDRIIASRSPGDSLNSMRDKAIWMIVSLVLARTTTNPNPEDLENPIYRLRALLSTPFLEDPYRSAITEILRSYEKKRFEYFGVTTSLAESHSGDPDAVTSLSSSQRPATFEWGIADFFMNLLTSIRNGEVSNIEEAVEYGRTLSSSSHSSDRYPSIPVYYFAEILRESFQGGNNTEYLDDAITTYRNVLGMPGIQRIRHLATLGLLGSLGKHIQLLGHKRHQQDLDEMMRLFPEIINDQSARVSVRFQFACTWAHNTRLAYQTAMTLMQDTLVFSPTLQIQHSRLVFMNKDVRTLPLDNASYHIQMGLLEEAIEILERGRALLWSEMRGLRVSVNHLWAVDPTLAEKFAAINQNLETVTMSVTASDAMVETNNCSAEATDGLDSFGPLVLQQRKLLEDRNELILQIQSLPGFQSFLKAPSFDALKSAASRGPVIIINHSQWRSDIVILHSNSAPSHLPTPDDFYDHASKLTDTLLSVRKDSGVDSDEYNSTLASVLKDLYQLVGKPIIERLRELSIPEQSRVWWCPTSVFCSLPLHAMGPVPSDDGDERYFSDLYICSYTPTLSALIESREPSSRALDRPRILLVAEFDVPDSGESLSEVCEDVEVIQALDTPVTGLISKDATPAAVLEALQSHRFVHFVCHGTLKTGEPFNAGFELHGKQRLTLLELVRSRLPAAEFAFLSACHTAEMTEESVADEGLHLVAAVQYCGFRSVVGTMWAMANADGRELTKYFYKSMLSGKQTGIPYYERSAKALRDAAKKLRRKREITLERWVNFVHYGA</sequence>
<comment type="caution">
    <text evidence="2">The sequence shown here is derived from an EMBL/GenBank/DDBJ whole genome shotgun (WGS) entry which is preliminary data.</text>
</comment>
<evidence type="ECO:0000313" key="2">
    <source>
        <dbReference type="EMBL" id="KAH8992182.1"/>
    </source>
</evidence>
<dbReference type="Pfam" id="PF12770">
    <property type="entry name" value="CHAT"/>
    <property type="match status" value="1"/>
</dbReference>
<evidence type="ECO:0000313" key="3">
    <source>
        <dbReference type="Proteomes" id="UP001201163"/>
    </source>
</evidence>